<name>A0ABY5AUV8_9CYAN</name>
<organism evidence="3 4">
    <name type="scientific">Phormidium yuhuli AB48</name>
    <dbReference type="NCBI Taxonomy" id="2940671"/>
    <lineage>
        <taxon>Bacteria</taxon>
        <taxon>Bacillati</taxon>
        <taxon>Cyanobacteriota</taxon>
        <taxon>Cyanophyceae</taxon>
        <taxon>Oscillatoriophycideae</taxon>
        <taxon>Oscillatoriales</taxon>
        <taxon>Oscillatoriaceae</taxon>
        <taxon>Phormidium</taxon>
        <taxon>Phormidium yuhuli</taxon>
    </lineage>
</organism>
<keyword evidence="4" id="KW-1185">Reference proteome</keyword>
<dbReference type="RefSeq" id="WP_252665002.1">
    <property type="nucleotide sequence ID" value="NZ_CP098611.1"/>
</dbReference>
<dbReference type="PANTHER" id="PTHR35509">
    <property type="entry name" value="DOMAIN PROTEIN, PUTATIVE (DUF1995)-RELATED"/>
    <property type="match status" value="1"/>
</dbReference>
<proteinExistence type="predicted"/>
<dbReference type="PANTHER" id="PTHR35509:SF1">
    <property type="entry name" value="DOMAIN PROTEIN, PUTATIVE (DUF1995)-RELATED"/>
    <property type="match status" value="1"/>
</dbReference>
<protein>
    <submittedName>
        <fullName evidence="3">DUF1995 family protein</fullName>
    </submittedName>
</protein>
<evidence type="ECO:0000256" key="1">
    <source>
        <dbReference type="SAM" id="MobiDB-lite"/>
    </source>
</evidence>
<dbReference type="Pfam" id="PF09353">
    <property type="entry name" value="DUF1995"/>
    <property type="match status" value="1"/>
</dbReference>
<gene>
    <name evidence="3" type="ORF">NEA10_08965</name>
</gene>
<dbReference type="InterPro" id="IPR018962">
    <property type="entry name" value="DUF1995"/>
</dbReference>
<evidence type="ECO:0000313" key="4">
    <source>
        <dbReference type="Proteomes" id="UP001056708"/>
    </source>
</evidence>
<dbReference type="EMBL" id="CP098611">
    <property type="protein sequence ID" value="USR92825.1"/>
    <property type="molecule type" value="Genomic_DNA"/>
</dbReference>
<evidence type="ECO:0000313" key="3">
    <source>
        <dbReference type="EMBL" id="USR92825.1"/>
    </source>
</evidence>
<feature type="region of interest" description="Disordered" evidence="1">
    <location>
        <begin position="221"/>
        <end position="248"/>
    </location>
</feature>
<dbReference type="InterPro" id="IPR053021">
    <property type="entry name" value="Chloroplast_ADK"/>
</dbReference>
<evidence type="ECO:0000259" key="2">
    <source>
        <dbReference type="Pfam" id="PF09353"/>
    </source>
</evidence>
<feature type="compositionally biased region" description="Acidic residues" evidence="1">
    <location>
        <begin position="221"/>
        <end position="231"/>
    </location>
</feature>
<dbReference type="Proteomes" id="UP001056708">
    <property type="component" value="Chromosome"/>
</dbReference>
<feature type="domain" description="DUF1995" evidence="2">
    <location>
        <begin position="11"/>
        <end position="214"/>
    </location>
</feature>
<accession>A0ABY5AUV8</accession>
<reference evidence="3" key="1">
    <citation type="submission" date="2022-06" db="EMBL/GenBank/DDBJ databases">
        <title>Genome sequence of Phormidium yuhuli AB48 isolated from an industrial photobioreactor environment.</title>
        <authorList>
            <person name="Qiu Y."/>
            <person name="Noonan A.J.C."/>
            <person name="Dofher K."/>
            <person name="Koch M."/>
            <person name="Kieft B."/>
            <person name="Lin X."/>
            <person name="Ziels R.M."/>
            <person name="Hallam S.J."/>
        </authorList>
    </citation>
    <scope>NUCLEOTIDE SEQUENCE</scope>
    <source>
        <strain evidence="3">AB48</strain>
    </source>
</reference>
<sequence>MDTTDKRIELPDDLEDAIAQAKAATKAALEDGYRLIQVEIVYPELKAQPIAETFIPVLTEMGYTLKVMFPDTGAAALARRDWGDTPFKITDVGSRRLPVTSQMEETDECYLLVEPSDVEIEQVEKLANEAGDRPVILLLPRLESVATVGIGYAARQLRERFLSKITSCYYVRPLPGGALLRIYPSPWIVWSLNEDNQYEVLTEMSYKPVGEELERLLMGEELEPESSEAAEADPGASPNPSKPKSRGLFAEVQRFIRALTQ</sequence>